<dbReference type="PIRSF" id="PIRSF016789">
    <property type="entry name" value="DUF454"/>
    <property type="match status" value="1"/>
</dbReference>
<sequence>MKKLVKGLFVMGGFVCVGLGILGILLPILPTTPFLLLASVCFVKGSTRFDNWFQSTSLYQKYLADFVKHRQMTRRQKWTILLMADAMLCVPFFLVDSVVMRVGLLTLVVAKFYYFFFKIDTIQHDKN</sequence>
<proteinExistence type="predicted"/>
<dbReference type="EMBL" id="AP028127">
    <property type="protein sequence ID" value="BEH90726.1"/>
    <property type="molecule type" value="Genomic_DNA"/>
</dbReference>
<organism evidence="2 3">
    <name type="scientific">Turicibacter faecis</name>
    <dbReference type="NCBI Taxonomy" id="2963365"/>
    <lineage>
        <taxon>Bacteria</taxon>
        <taxon>Bacillati</taxon>
        <taxon>Bacillota</taxon>
        <taxon>Erysipelotrichia</taxon>
        <taxon>Erysipelotrichales</taxon>
        <taxon>Turicibacteraceae</taxon>
        <taxon>Turicibacter</taxon>
    </lineage>
</organism>
<gene>
    <name evidence="2" type="ORF">T23_08280</name>
</gene>
<protein>
    <submittedName>
        <fullName evidence="2">Membrane protein</fullName>
    </submittedName>
</protein>
<evidence type="ECO:0000313" key="3">
    <source>
        <dbReference type="Proteomes" id="UP001432099"/>
    </source>
</evidence>
<dbReference type="PANTHER" id="PTHR35813">
    <property type="entry name" value="INNER MEMBRANE PROTEIN YBAN"/>
    <property type="match status" value="1"/>
</dbReference>
<keyword evidence="1" id="KW-0472">Membrane</keyword>
<feature type="transmembrane region" description="Helical" evidence="1">
    <location>
        <begin position="7"/>
        <end position="28"/>
    </location>
</feature>
<keyword evidence="3" id="KW-1185">Reference proteome</keyword>
<accession>A0ABN6ZAV1</accession>
<keyword evidence="1" id="KW-1133">Transmembrane helix</keyword>
<name>A0ABN6ZAV1_9FIRM</name>
<feature type="transmembrane region" description="Helical" evidence="1">
    <location>
        <begin position="100"/>
        <end position="117"/>
    </location>
</feature>
<dbReference type="PANTHER" id="PTHR35813:SF1">
    <property type="entry name" value="INNER MEMBRANE PROTEIN YBAN"/>
    <property type="match status" value="1"/>
</dbReference>
<dbReference type="Proteomes" id="UP001432099">
    <property type="component" value="Chromosome"/>
</dbReference>
<evidence type="ECO:0000256" key="1">
    <source>
        <dbReference type="SAM" id="Phobius"/>
    </source>
</evidence>
<dbReference type="Pfam" id="PF04304">
    <property type="entry name" value="DUF454"/>
    <property type="match status" value="1"/>
</dbReference>
<dbReference type="RefSeq" id="WP_161832085.1">
    <property type="nucleotide sequence ID" value="NZ_AP028127.1"/>
</dbReference>
<keyword evidence="1" id="KW-0812">Transmembrane</keyword>
<reference evidence="2" key="1">
    <citation type="journal article" date="2024" name="Int. J. Syst. Evol. Microbiol.">
        <title>Turicibacter faecis sp. nov., isolated from faeces of heart failure mouse model.</title>
        <authorList>
            <person name="Imamura Y."/>
            <person name="Motooka D."/>
            <person name="Nakajima Y."/>
            <person name="Ito S."/>
            <person name="Kitakaze M."/>
            <person name="Iida T."/>
            <person name="Nakamura S."/>
        </authorList>
    </citation>
    <scope>NUCLEOTIDE SEQUENCE</scope>
    <source>
        <strain evidence="2">TC023</strain>
    </source>
</reference>
<dbReference type="InterPro" id="IPR007401">
    <property type="entry name" value="DUF454"/>
</dbReference>
<evidence type="ECO:0000313" key="2">
    <source>
        <dbReference type="EMBL" id="BEH90726.1"/>
    </source>
</evidence>